<proteinExistence type="predicted"/>
<protein>
    <submittedName>
        <fullName evidence="1">Uncharacterized protein</fullName>
    </submittedName>
</protein>
<accession>A0A7V5HNQ0</accession>
<name>A0A7V5HNQ0_UNCW3</name>
<sequence length="760" mass="84827">MTLFLDKGILFKKMKVFRKLPLFLFLVSVLIMSFSRPLFLEDSKVWGMEYYGVIVDGHDTPLPTEGWYYNYTGGDRGVLNEEDISYSWDEDSIYTATVINNPGLWTWGGMWYSLIRIKRDNIPLDFKAIFGPYVRAEYQGEIAEVEIVVSNVSSPSNNTNLELRLELKDKNDITICSKTWADLTSGPYPKIYTWSLDDPCKKSVKLILWIIDKAQLGDSVSIDRIGLKARVSDLATIPTEEQAFLWTYSWLMTNYDPNTGMVQDRSNLGSGDYENVTATAKTAKIAYYAYKKGYTTYNDTEEIITKIADTLINVVPRGPSGINTLWPHFTKNGGTEIVPDTEWASGDTIYAALDIITALQMLDDPQGQIASLENFLQDIDWKALLLEDEPNCHGPGVGISHGYDYNGNLLSSLWKGFGMETIGANWAYASATGNVADMEAPPSDNGSGFIDNAQYPLVFSGLDRWGNNWDTYRNNMADTQIGWYCTPDHYNAYLCNAGLFGLSAAENPEGDSYVAYGVGGKCTGPEDGNGEVIVLHYSGMIADIRPTEAKHMWGVLRDRDAEFLQDRIVISPLNNMESMRVDKETGKCTINHLKGSWNLALQAEGWAQIDCDIKKNLIAAVQNNIFLNRGYGLLKGEVPAPDIKANCSDGPLTIFPGDNLTITVILFPGSHDGEDADWWVAATSPFGLYWYTLDLGWVRSDAPIPVYAGPLFKLSPYDVLNTTDLPIGKYTFYFGVDLLMNGSLDFDQLLYYDSVNVNIE</sequence>
<dbReference type="Gene3D" id="1.50.10.140">
    <property type="match status" value="1"/>
</dbReference>
<reference evidence="1" key="1">
    <citation type="journal article" date="2020" name="mSystems">
        <title>Genome- and Community-Level Interaction Insights into Carbon Utilization and Element Cycling Functions of Hydrothermarchaeota in Hydrothermal Sediment.</title>
        <authorList>
            <person name="Zhou Z."/>
            <person name="Liu Y."/>
            <person name="Xu W."/>
            <person name="Pan J."/>
            <person name="Luo Z.H."/>
            <person name="Li M."/>
        </authorList>
    </citation>
    <scope>NUCLEOTIDE SEQUENCE [LARGE SCALE GENOMIC DNA]</scope>
    <source>
        <strain evidence="1">HyVt-96</strain>
    </source>
</reference>
<dbReference type="Proteomes" id="UP000886050">
    <property type="component" value="Unassembled WGS sequence"/>
</dbReference>
<organism evidence="1">
    <name type="scientific">candidate division WOR-3 bacterium</name>
    <dbReference type="NCBI Taxonomy" id="2052148"/>
    <lineage>
        <taxon>Bacteria</taxon>
        <taxon>Bacteria division WOR-3</taxon>
    </lineage>
</organism>
<dbReference type="AlphaFoldDB" id="A0A7V5HNQ0"/>
<dbReference type="EMBL" id="DRTX01000157">
    <property type="protein sequence ID" value="HHF53335.1"/>
    <property type="molecule type" value="Genomic_DNA"/>
</dbReference>
<gene>
    <name evidence="1" type="ORF">ENL43_03110</name>
</gene>
<evidence type="ECO:0000313" key="1">
    <source>
        <dbReference type="EMBL" id="HHF53335.1"/>
    </source>
</evidence>
<comment type="caution">
    <text evidence="1">The sequence shown here is derived from an EMBL/GenBank/DDBJ whole genome shotgun (WGS) entry which is preliminary data.</text>
</comment>